<organism evidence="8 10">
    <name type="scientific">Papaver somniferum</name>
    <name type="common">Opium poppy</name>
    <dbReference type="NCBI Taxonomy" id="3469"/>
    <lineage>
        <taxon>Eukaryota</taxon>
        <taxon>Viridiplantae</taxon>
        <taxon>Streptophyta</taxon>
        <taxon>Embryophyta</taxon>
        <taxon>Tracheophyta</taxon>
        <taxon>Spermatophyta</taxon>
        <taxon>Magnoliopsida</taxon>
        <taxon>Ranunculales</taxon>
        <taxon>Papaveraceae</taxon>
        <taxon>Papaveroideae</taxon>
        <taxon>Papaver</taxon>
    </lineage>
</organism>
<dbReference type="Pfam" id="PF02362">
    <property type="entry name" value="B3"/>
    <property type="match status" value="1"/>
</dbReference>
<evidence type="ECO:0000256" key="1">
    <source>
        <dbReference type="ARBA" id="ARBA00004123"/>
    </source>
</evidence>
<keyword evidence="2" id="KW-0805">Transcription regulation</keyword>
<evidence type="ECO:0000313" key="9">
    <source>
        <dbReference type="EMBL" id="RZC83699.1"/>
    </source>
</evidence>
<feature type="domain" description="TF-B3" evidence="7">
    <location>
        <begin position="9"/>
        <end position="102"/>
    </location>
</feature>
<accession>A0A4Y7LEN2</accession>
<dbReference type="EMBL" id="CM010725">
    <property type="protein sequence ID" value="RZC83699.1"/>
    <property type="molecule type" value="Genomic_DNA"/>
</dbReference>
<keyword evidence="10" id="KW-1185">Reference proteome</keyword>
<name>A0A4Y7LEN2_PAPSO</name>
<dbReference type="PROSITE" id="PS50863">
    <property type="entry name" value="B3"/>
    <property type="match status" value="1"/>
</dbReference>
<evidence type="ECO:0000256" key="5">
    <source>
        <dbReference type="ARBA" id="ARBA00023242"/>
    </source>
</evidence>
<protein>
    <recommendedName>
        <fullName evidence="7">TF-B3 domain-containing protein</fullName>
    </recommendedName>
</protein>
<dbReference type="SUPFAM" id="SSF101936">
    <property type="entry name" value="DNA-binding pseudobarrel domain"/>
    <property type="match status" value="1"/>
</dbReference>
<dbReference type="SMART" id="SM01019">
    <property type="entry name" value="B3"/>
    <property type="match status" value="1"/>
</dbReference>
<gene>
    <name evidence="9" type="ORF">C5167_046490</name>
    <name evidence="8" type="ORF">C5167_046492</name>
</gene>
<dbReference type="InterPro" id="IPR015300">
    <property type="entry name" value="DNA-bd_pseudobarrel_sf"/>
</dbReference>
<reference evidence="8 10" key="1">
    <citation type="journal article" date="2018" name="Science">
        <title>The opium poppy genome and morphinan production.</title>
        <authorList>
            <person name="Guo L."/>
            <person name="Winzer T."/>
            <person name="Yang X."/>
            <person name="Li Y."/>
            <person name="Ning Z."/>
            <person name="He Z."/>
            <person name="Teodor R."/>
            <person name="Lu Y."/>
            <person name="Bowser T.A."/>
            <person name="Graham I.A."/>
            <person name="Ye K."/>
        </authorList>
    </citation>
    <scope>NUCLEOTIDE SEQUENCE [LARGE SCALE GENOMIC DNA]</scope>
    <source>
        <strain evidence="10">cv. HN1</strain>
        <tissue evidence="8">Leaves</tissue>
    </source>
</reference>
<comment type="subcellular location">
    <subcellularLocation>
        <location evidence="1">Nucleus</location>
    </subcellularLocation>
</comment>
<keyword evidence="4" id="KW-0804">Transcription</keyword>
<dbReference type="PANTHER" id="PTHR31920:SF132">
    <property type="entry name" value="TF-B3 DOMAIN-CONTAINING PROTEIN"/>
    <property type="match status" value="1"/>
</dbReference>
<dbReference type="AlphaFoldDB" id="A0A4Y7LEN2"/>
<feature type="region of interest" description="Disordered" evidence="6">
    <location>
        <begin position="107"/>
        <end position="160"/>
    </location>
</feature>
<evidence type="ECO:0000256" key="6">
    <source>
        <dbReference type="SAM" id="MobiDB-lite"/>
    </source>
</evidence>
<evidence type="ECO:0000256" key="3">
    <source>
        <dbReference type="ARBA" id="ARBA00023125"/>
    </source>
</evidence>
<dbReference type="GO" id="GO:0003677">
    <property type="term" value="F:DNA binding"/>
    <property type="evidence" value="ECO:0007669"/>
    <property type="project" value="UniProtKB-KW"/>
</dbReference>
<keyword evidence="5" id="KW-0539">Nucleus</keyword>
<dbReference type="Gramene" id="RZC83699">
    <property type="protein sequence ID" value="RZC83699"/>
    <property type="gene ID" value="C5167_046490"/>
</dbReference>
<dbReference type="InterPro" id="IPR050655">
    <property type="entry name" value="Plant_B3_domain"/>
</dbReference>
<evidence type="ECO:0000259" key="7">
    <source>
        <dbReference type="PROSITE" id="PS50863"/>
    </source>
</evidence>
<dbReference type="EMBL" id="CM010725">
    <property type="protein sequence ID" value="RZC83696.1"/>
    <property type="molecule type" value="Genomic_DNA"/>
</dbReference>
<evidence type="ECO:0000256" key="4">
    <source>
        <dbReference type="ARBA" id="ARBA00023163"/>
    </source>
</evidence>
<proteinExistence type="predicted"/>
<dbReference type="Gramene" id="RZC83696">
    <property type="protein sequence ID" value="RZC83696"/>
    <property type="gene ID" value="C5167_046492"/>
</dbReference>
<evidence type="ECO:0000313" key="8">
    <source>
        <dbReference type="EMBL" id="RZC83696.1"/>
    </source>
</evidence>
<dbReference type="OrthoDB" id="1666376at2759"/>
<dbReference type="GO" id="GO:0005634">
    <property type="term" value="C:nucleus"/>
    <property type="evidence" value="ECO:0007669"/>
    <property type="project" value="UniProtKB-SubCell"/>
</dbReference>
<dbReference type="CDD" id="cd10017">
    <property type="entry name" value="B3_DNA"/>
    <property type="match status" value="1"/>
</dbReference>
<evidence type="ECO:0000313" key="10">
    <source>
        <dbReference type="Proteomes" id="UP000316621"/>
    </source>
</evidence>
<dbReference type="InterPro" id="IPR003340">
    <property type="entry name" value="B3_DNA-bd"/>
</dbReference>
<dbReference type="PANTHER" id="PTHR31920">
    <property type="entry name" value="B3 DOMAIN-CONTAINING"/>
    <property type="match status" value="1"/>
</dbReference>
<keyword evidence="3" id="KW-0238">DNA-binding</keyword>
<dbReference type="Gene3D" id="2.40.330.10">
    <property type="entry name" value="DNA-binding pseudobarrel domain"/>
    <property type="match status" value="1"/>
</dbReference>
<sequence length="193" mass="21273">MGAPQNYSRPSFFKVMIGDFGKRLKVPVNFIRNFNGMIPYDSILRSPSGCWNVKVREEKDGGLSFWKGWPDFAEAHCLQAGDFVTMKYIGNSQFVVTLYGNNGCEKVSSPTGSNGVKSIPSRKRKECGETSKRQFTNSGSGFDQHKYHAGDTGGDSLSSGKKKCELFKCDARKRKATVIEGRTGANQTECSLA</sequence>
<dbReference type="Proteomes" id="UP000316621">
    <property type="component" value="Chromosome 11"/>
</dbReference>
<evidence type="ECO:0000256" key="2">
    <source>
        <dbReference type="ARBA" id="ARBA00023015"/>
    </source>
</evidence>